<dbReference type="SUPFAM" id="SSF50129">
    <property type="entry name" value="GroES-like"/>
    <property type="match status" value="1"/>
</dbReference>
<reference evidence="8" key="1">
    <citation type="journal article" date="2019" name="Int. J. Syst. Evol. Microbiol.">
        <title>The Global Catalogue of Microorganisms (GCM) 10K type strain sequencing project: providing services to taxonomists for standard genome sequencing and annotation.</title>
        <authorList>
            <consortium name="The Broad Institute Genomics Platform"/>
            <consortium name="The Broad Institute Genome Sequencing Center for Infectious Disease"/>
            <person name="Wu L."/>
            <person name="Ma J."/>
        </authorList>
    </citation>
    <scope>NUCLEOTIDE SEQUENCE [LARGE SCALE GENOMIC DNA]</scope>
    <source>
        <strain evidence="8">CGMCC 1.15067</strain>
    </source>
</reference>
<comment type="similarity">
    <text evidence="4">Belongs to the zinc-containing alcohol dehydrogenase family.</text>
</comment>
<dbReference type="InterPro" id="IPR036291">
    <property type="entry name" value="NAD(P)-bd_dom_sf"/>
</dbReference>
<feature type="domain" description="Alcohol dehydrogenase-like C-terminal" evidence="5">
    <location>
        <begin position="163"/>
        <end position="299"/>
    </location>
</feature>
<dbReference type="PROSITE" id="PS00059">
    <property type="entry name" value="ADH_ZINC"/>
    <property type="match status" value="1"/>
</dbReference>
<keyword evidence="2 4" id="KW-0862">Zinc</keyword>
<evidence type="ECO:0000259" key="6">
    <source>
        <dbReference type="Pfam" id="PF08240"/>
    </source>
</evidence>
<dbReference type="InterPro" id="IPR011032">
    <property type="entry name" value="GroES-like_sf"/>
</dbReference>
<name>A0ABW4UUQ3_9BACL</name>
<organism evidence="7 8">
    <name type="scientific">Paenibacillus nicotianae</name>
    <dbReference type="NCBI Taxonomy" id="1526551"/>
    <lineage>
        <taxon>Bacteria</taxon>
        <taxon>Bacillati</taxon>
        <taxon>Bacillota</taxon>
        <taxon>Bacilli</taxon>
        <taxon>Bacillales</taxon>
        <taxon>Paenibacillaceae</taxon>
        <taxon>Paenibacillus</taxon>
    </lineage>
</organism>
<dbReference type="Proteomes" id="UP001597403">
    <property type="component" value="Unassembled WGS sequence"/>
</dbReference>
<evidence type="ECO:0000259" key="5">
    <source>
        <dbReference type="Pfam" id="PF00107"/>
    </source>
</evidence>
<dbReference type="InterPro" id="IPR050129">
    <property type="entry name" value="Zn_alcohol_dh"/>
</dbReference>
<dbReference type="Gene3D" id="3.40.50.720">
    <property type="entry name" value="NAD(P)-binding Rossmann-like Domain"/>
    <property type="match status" value="1"/>
</dbReference>
<comment type="caution">
    <text evidence="7">The sequence shown here is derived from an EMBL/GenBank/DDBJ whole genome shotgun (WGS) entry which is preliminary data.</text>
</comment>
<dbReference type="RefSeq" id="WP_204823558.1">
    <property type="nucleotide sequence ID" value="NZ_JBHUGF010000010.1"/>
</dbReference>
<keyword evidence="3" id="KW-0560">Oxidoreductase</keyword>
<evidence type="ECO:0000256" key="3">
    <source>
        <dbReference type="ARBA" id="ARBA00023002"/>
    </source>
</evidence>
<evidence type="ECO:0000256" key="2">
    <source>
        <dbReference type="ARBA" id="ARBA00022833"/>
    </source>
</evidence>
<proteinExistence type="inferred from homology"/>
<dbReference type="PANTHER" id="PTHR43401:SF2">
    <property type="entry name" value="L-THREONINE 3-DEHYDROGENASE"/>
    <property type="match status" value="1"/>
</dbReference>
<keyword evidence="1 4" id="KW-0479">Metal-binding</keyword>
<dbReference type="InterPro" id="IPR002328">
    <property type="entry name" value="ADH_Zn_CS"/>
</dbReference>
<dbReference type="InterPro" id="IPR013154">
    <property type="entry name" value="ADH-like_N"/>
</dbReference>
<dbReference type="PANTHER" id="PTHR43401">
    <property type="entry name" value="L-THREONINE 3-DEHYDROGENASE"/>
    <property type="match status" value="1"/>
</dbReference>
<accession>A0ABW4UUQ3</accession>
<comment type="cofactor">
    <cofactor evidence="4">
        <name>Zn(2+)</name>
        <dbReference type="ChEBI" id="CHEBI:29105"/>
    </cofactor>
</comment>
<sequence length="339" mass="36539">MKAAIYYGVQDLKVEELPIPTVGDHDILVKNLRAGICGTDIAVYNLGGHLFNVEPGEEFGHEMVGEVVEIGDKVSADIALGMHVFVNPITAKKTGAAKSIAGCAFSQYILIEEAQLNYNIYTIDKKVPLEAAVLVEPMSVGTHGANVLQAKPDDRIVVFGAGPIGISAAASILAKGNQNVCIVDIDEWRLQKAATIGLHTLNTKKENLADGLMRIFGSQINSMGQSIPNVDLYIDAAGAPALLQSTIAFAKPHSKMCIIAVYKKEISINPTAFMSNEFTLMGSRGYTQEDIIEVIDHLTEEKTTVATMVTQTFKLEDINEAFKFASEAKGTIKVIIDLT</sequence>
<evidence type="ECO:0000313" key="8">
    <source>
        <dbReference type="Proteomes" id="UP001597403"/>
    </source>
</evidence>
<dbReference type="Pfam" id="PF00107">
    <property type="entry name" value="ADH_zinc_N"/>
    <property type="match status" value="1"/>
</dbReference>
<dbReference type="InterPro" id="IPR013149">
    <property type="entry name" value="ADH-like_C"/>
</dbReference>
<gene>
    <name evidence="7" type="ORF">ACFSGI_07635</name>
</gene>
<dbReference type="EMBL" id="JBHUGF010000010">
    <property type="protein sequence ID" value="MFD1989824.1"/>
    <property type="molecule type" value="Genomic_DNA"/>
</dbReference>
<dbReference type="SUPFAM" id="SSF51735">
    <property type="entry name" value="NAD(P)-binding Rossmann-fold domains"/>
    <property type="match status" value="1"/>
</dbReference>
<keyword evidence="8" id="KW-1185">Reference proteome</keyword>
<dbReference type="Gene3D" id="3.90.180.10">
    <property type="entry name" value="Medium-chain alcohol dehydrogenases, catalytic domain"/>
    <property type="match status" value="1"/>
</dbReference>
<dbReference type="Pfam" id="PF08240">
    <property type="entry name" value="ADH_N"/>
    <property type="match status" value="1"/>
</dbReference>
<feature type="domain" description="Alcohol dehydrogenase-like N-terminal" evidence="6">
    <location>
        <begin position="23"/>
        <end position="115"/>
    </location>
</feature>
<protein>
    <submittedName>
        <fullName evidence="7">Zinc-binding dehydrogenase</fullName>
    </submittedName>
</protein>
<evidence type="ECO:0000256" key="1">
    <source>
        <dbReference type="ARBA" id="ARBA00022723"/>
    </source>
</evidence>
<evidence type="ECO:0000256" key="4">
    <source>
        <dbReference type="RuleBase" id="RU361277"/>
    </source>
</evidence>
<evidence type="ECO:0000313" key="7">
    <source>
        <dbReference type="EMBL" id="MFD1989824.1"/>
    </source>
</evidence>